<evidence type="ECO:0000313" key="1">
    <source>
        <dbReference type="EMBL" id="QUH29347.1"/>
    </source>
</evidence>
<accession>A0A8J8SC44</accession>
<evidence type="ECO:0000313" key="2">
    <source>
        <dbReference type="Proteomes" id="UP000677305"/>
    </source>
</evidence>
<protein>
    <submittedName>
        <fullName evidence="1">YkuS family protein</fullName>
    </submittedName>
</protein>
<dbReference type="RefSeq" id="WP_212693445.1">
    <property type="nucleotide sequence ID" value="NZ_CP058561.1"/>
</dbReference>
<proteinExistence type="predicted"/>
<keyword evidence="2" id="KW-1185">Reference proteome</keyword>
<name>A0A8J8SC44_9FIRM</name>
<dbReference type="AlphaFoldDB" id="A0A8J8SC44"/>
<dbReference type="Proteomes" id="UP000677305">
    <property type="component" value="Chromosome"/>
</dbReference>
<sequence>MVILVQDGLDNIENYLIGRGYKVIHGNTTTKTHDIYIYSSSAYKGLYNEIFSNNMHNSIETNNVLMINANNKSYAEVEDIINSRKYSSLFESEGFF</sequence>
<gene>
    <name evidence="1" type="ORF">HYG85_10570</name>
</gene>
<organism evidence="1 2">
    <name type="scientific">Vallitalea guaymasensis</name>
    <dbReference type="NCBI Taxonomy" id="1185412"/>
    <lineage>
        <taxon>Bacteria</taxon>
        <taxon>Bacillati</taxon>
        <taxon>Bacillota</taxon>
        <taxon>Clostridia</taxon>
        <taxon>Lachnospirales</taxon>
        <taxon>Vallitaleaceae</taxon>
        <taxon>Vallitalea</taxon>
    </lineage>
</organism>
<dbReference type="InterPro" id="IPR005370">
    <property type="entry name" value="UPF0180"/>
</dbReference>
<dbReference type="Pfam" id="PF03698">
    <property type="entry name" value="UPF0180"/>
    <property type="match status" value="1"/>
</dbReference>
<dbReference type="KEGG" id="vgu:HYG85_10570"/>
<reference evidence="1 2" key="1">
    <citation type="submission" date="2020-07" db="EMBL/GenBank/DDBJ databases">
        <title>Vallitalea guaymasensis genome.</title>
        <authorList>
            <person name="Postec A."/>
        </authorList>
    </citation>
    <scope>NUCLEOTIDE SEQUENCE [LARGE SCALE GENOMIC DNA]</scope>
    <source>
        <strain evidence="1 2">Ra1766G1</strain>
    </source>
</reference>
<dbReference type="EMBL" id="CP058561">
    <property type="protein sequence ID" value="QUH29347.1"/>
    <property type="molecule type" value="Genomic_DNA"/>
</dbReference>